<dbReference type="AlphaFoldDB" id="A0A9P1M9U7"/>
<gene>
    <name evidence="2" type="ORF">PPNO1_LOCUS5281</name>
</gene>
<evidence type="ECO:0000313" key="2">
    <source>
        <dbReference type="EMBL" id="CAI4215574.1"/>
    </source>
</evidence>
<evidence type="ECO:0000256" key="1">
    <source>
        <dbReference type="SAM" id="MobiDB-lite"/>
    </source>
</evidence>
<accession>A0A9P1M9U7</accession>
<feature type="region of interest" description="Disordered" evidence="1">
    <location>
        <begin position="97"/>
        <end position="116"/>
    </location>
</feature>
<name>A0A9P1M9U7_9PEZI</name>
<feature type="region of interest" description="Disordered" evidence="1">
    <location>
        <begin position="70"/>
        <end position="92"/>
    </location>
</feature>
<evidence type="ECO:0000313" key="3">
    <source>
        <dbReference type="Proteomes" id="UP000838763"/>
    </source>
</evidence>
<feature type="region of interest" description="Disordered" evidence="1">
    <location>
        <begin position="1"/>
        <end position="41"/>
    </location>
</feature>
<reference evidence="2" key="1">
    <citation type="submission" date="2022-11" db="EMBL/GenBank/DDBJ databases">
        <authorList>
            <person name="Scott C."/>
            <person name="Bruce N."/>
        </authorList>
    </citation>
    <scope>NUCLEOTIDE SEQUENCE</scope>
</reference>
<dbReference type="OrthoDB" id="5242988at2759"/>
<feature type="compositionally biased region" description="Basic and acidic residues" evidence="1">
    <location>
        <begin position="107"/>
        <end position="116"/>
    </location>
</feature>
<dbReference type="Proteomes" id="UP000838763">
    <property type="component" value="Unassembled WGS sequence"/>
</dbReference>
<dbReference type="EMBL" id="CALLCH030000012">
    <property type="protein sequence ID" value="CAI4215574.1"/>
    <property type="molecule type" value="Genomic_DNA"/>
</dbReference>
<feature type="compositionally biased region" description="Low complexity" evidence="1">
    <location>
        <begin position="97"/>
        <end position="106"/>
    </location>
</feature>
<protein>
    <submittedName>
        <fullName evidence="2">Uncharacterized protein</fullName>
    </submittedName>
</protein>
<proteinExistence type="predicted"/>
<sequence length="116" mass="12077">MTVFSLGDDQAGGGTGPPVPSGSDSRLRDAGTAVPLCTSSAKQESVMTIEAMIEQPITLESCLAILRQLSPSHEARTNREPPSNAPQPQRTVISFNTNTSSSAANAYEKRSAAGSD</sequence>
<comment type="caution">
    <text evidence="2">The sequence shown here is derived from an EMBL/GenBank/DDBJ whole genome shotgun (WGS) entry which is preliminary data.</text>
</comment>
<organism evidence="2 3">
    <name type="scientific">Parascedosporium putredinis</name>
    <dbReference type="NCBI Taxonomy" id="1442378"/>
    <lineage>
        <taxon>Eukaryota</taxon>
        <taxon>Fungi</taxon>
        <taxon>Dikarya</taxon>
        <taxon>Ascomycota</taxon>
        <taxon>Pezizomycotina</taxon>
        <taxon>Sordariomycetes</taxon>
        <taxon>Hypocreomycetidae</taxon>
        <taxon>Microascales</taxon>
        <taxon>Microascaceae</taxon>
        <taxon>Parascedosporium</taxon>
    </lineage>
</organism>
<keyword evidence="3" id="KW-1185">Reference proteome</keyword>